<evidence type="ECO:0000313" key="2">
    <source>
        <dbReference type="EMBL" id="ADG75373.1"/>
    </source>
</evidence>
<feature type="chain" id="PRO_5003077746" evidence="1">
    <location>
        <begin position="26"/>
        <end position="321"/>
    </location>
</feature>
<dbReference type="KEGG" id="cfl:Cfla_2485"/>
<gene>
    <name evidence="2" type="ordered locus">Cfla_2485</name>
</gene>
<sequence>MTPRRLLPPLTACLVLLCAACTSPADPDASPSAAAVTSDVVALVPGGYGQTGPLAELVGTQPDPTSPSYVEDVQAQVRAQEEAIAACMAEQGFEYAMAVVDPEDVVRPDPDVPVRGSREFAEEYGYGITDAPPEPGQYTAESSAIPGFSEWSQAEQDAYWEALNGRRVNEVQDGEGSTTYDTEGGCLNLAQTGGADDPSAAFEEESWEFLGALPDDGRFDALDAEWSRCMADEGYEYASPHAAYRAVADTSFGVPLDDDHVQDPAAATEAGDLEMRVALADLECQVGTDYLARWRELSDAAQQEFLDAHRAEVDAWLEAQP</sequence>
<feature type="signal peptide" evidence="1">
    <location>
        <begin position="1"/>
        <end position="25"/>
    </location>
</feature>
<dbReference type="STRING" id="446466.Cfla_2485"/>
<keyword evidence="1" id="KW-0732">Signal</keyword>
<keyword evidence="3" id="KW-1185">Reference proteome</keyword>
<dbReference type="AlphaFoldDB" id="D5UI28"/>
<evidence type="ECO:0000313" key="3">
    <source>
        <dbReference type="Proteomes" id="UP000000849"/>
    </source>
</evidence>
<reference evidence="2 3" key="1">
    <citation type="journal article" date="2010" name="Stand. Genomic Sci.">
        <title>Complete genome sequence of Cellulomonas flavigena type strain (134).</title>
        <authorList>
            <person name="Abt B."/>
            <person name="Foster B."/>
            <person name="Lapidus A."/>
            <person name="Clum A."/>
            <person name="Sun H."/>
            <person name="Pukall R."/>
            <person name="Lucas S."/>
            <person name="Glavina Del Rio T."/>
            <person name="Nolan M."/>
            <person name="Tice H."/>
            <person name="Cheng J.F."/>
            <person name="Pitluck S."/>
            <person name="Liolios K."/>
            <person name="Ivanova N."/>
            <person name="Mavromatis K."/>
            <person name="Ovchinnikova G."/>
            <person name="Pati A."/>
            <person name="Goodwin L."/>
            <person name="Chen A."/>
            <person name="Palaniappan K."/>
            <person name="Land M."/>
            <person name="Hauser L."/>
            <person name="Chang Y.J."/>
            <person name="Jeffries C.D."/>
            <person name="Rohde M."/>
            <person name="Goker M."/>
            <person name="Woyke T."/>
            <person name="Bristow J."/>
            <person name="Eisen J.A."/>
            <person name="Markowitz V."/>
            <person name="Hugenholtz P."/>
            <person name="Kyrpides N.C."/>
            <person name="Klenk H.P."/>
        </authorList>
    </citation>
    <scope>NUCLEOTIDE SEQUENCE [LARGE SCALE GENOMIC DNA]</scope>
    <source>
        <strain evidence="3">ATCC 482 / DSM 20109 / BCRC 11376 / JCM 18109 / NBRC 3775 / NCIMB 8073 / NRS 134</strain>
    </source>
</reference>
<organism evidence="2 3">
    <name type="scientific">Cellulomonas flavigena (strain ATCC 482 / DSM 20109 / BCRC 11376 / JCM 18109 / NBRC 3775 / NCIMB 8073 / NRS 134)</name>
    <dbReference type="NCBI Taxonomy" id="446466"/>
    <lineage>
        <taxon>Bacteria</taxon>
        <taxon>Bacillati</taxon>
        <taxon>Actinomycetota</taxon>
        <taxon>Actinomycetes</taxon>
        <taxon>Micrococcales</taxon>
        <taxon>Cellulomonadaceae</taxon>
        <taxon>Cellulomonas</taxon>
    </lineage>
</organism>
<dbReference type="EMBL" id="CP001964">
    <property type="protein sequence ID" value="ADG75373.1"/>
    <property type="molecule type" value="Genomic_DNA"/>
</dbReference>
<name>D5UI28_CELFN</name>
<protein>
    <submittedName>
        <fullName evidence="2">Uncharacterized protein</fullName>
    </submittedName>
</protein>
<proteinExistence type="predicted"/>
<dbReference type="RefSeq" id="WP_013117706.1">
    <property type="nucleotide sequence ID" value="NC_014151.1"/>
</dbReference>
<evidence type="ECO:0000256" key="1">
    <source>
        <dbReference type="SAM" id="SignalP"/>
    </source>
</evidence>
<dbReference type="OrthoDB" id="3403621at2"/>
<dbReference type="Proteomes" id="UP000000849">
    <property type="component" value="Chromosome"/>
</dbReference>
<accession>D5UI28</accession>
<dbReference type="HOGENOM" id="CLU_846388_0_0_11"/>